<evidence type="ECO:0000313" key="4">
    <source>
        <dbReference type="Proteomes" id="UP001187192"/>
    </source>
</evidence>
<protein>
    <recommendedName>
        <fullName evidence="2">Transposase (putative) gypsy type domain-containing protein</fullName>
    </recommendedName>
</protein>
<proteinExistence type="predicted"/>
<gene>
    <name evidence="3" type="ORF">TIFTF001_026546</name>
</gene>
<dbReference type="PANTHER" id="PTHR31099">
    <property type="entry name" value="OS06G0165300 PROTEIN"/>
    <property type="match status" value="1"/>
</dbReference>
<dbReference type="PANTHER" id="PTHR31099:SF28">
    <property type="entry name" value="F5J5.12"/>
    <property type="match status" value="1"/>
</dbReference>
<name>A0AA88DLD4_FICCA</name>
<organism evidence="3 4">
    <name type="scientific">Ficus carica</name>
    <name type="common">Common fig</name>
    <dbReference type="NCBI Taxonomy" id="3494"/>
    <lineage>
        <taxon>Eukaryota</taxon>
        <taxon>Viridiplantae</taxon>
        <taxon>Streptophyta</taxon>
        <taxon>Embryophyta</taxon>
        <taxon>Tracheophyta</taxon>
        <taxon>Spermatophyta</taxon>
        <taxon>Magnoliopsida</taxon>
        <taxon>eudicotyledons</taxon>
        <taxon>Gunneridae</taxon>
        <taxon>Pentapetalae</taxon>
        <taxon>rosids</taxon>
        <taxon>fabids</taxon>
        <taxon>Rosales</taxon>
        <taxon>Moraceae</taxon>
        <taxon>Ficeae</taxon>
        <taxon>Ficus</taxon>
    </lineage>
</organism>
<feature type="domain" description="Transposase (putative) gypsy type" evidence="2">
    <location>
        <begin position="53"/>
        <end position="100"/>
    </location>
</feature>
<comment type="caution">
    <text evidence="3">The sequence shown here is derived from an EMBL/GenBank/DDBJ whole genome shotgun (WGS) entry which is preliminary data.</text>
</comment>
<feature type="compositionally biased region" description="Polar residues" evidence="1">
    <location>
        <begin position="296"/>
        <end position="307"/>
    </location>
</feature>
<feature type="region of interest" description="Disordered" evidence="1">
    <location>
        <begin position="256"/>
        <end position="312"/>
    </location>
</feature>
<dbReference type="AlphaFoldDB" id="A0AA88DLD4"/>
<keyword evidence="4" id="KW-1185">Reference proteome</keyword>
<evidence type="ECO:0000259" key="2">
    <source>
        <dbReference type="Pfam" id="PF04195"/>
    </source>
</evidence>
<accession>A0AA88DLD4</accession>
<evidence type="ECO:0000313" key="3">
    <source>
        <dbReference type="EMBL" id="GMN57433.1"/>
    </source>
</evidence>
<dbReference type="EMBL" id="BTGU01000070">
    <property type="protein sequence ID" value="GMN57433.1"/>
    <property type="molecule type" value="Genomic_DNA"/>
</dbReference>
<feature type="compositionally biased region" description="Basic residues" evidence="1">
    <location>
        <begin position="263"/>
        <end position="272"/>
    </location>
</feature>
<reference evidence="3" key="1">
    <citation type="submission" date="2023-07" db="EMBL/GenBank/DDBJ databases">
        <title>draft genome sequence of fig (Ficus carica).</title>
        <authorList>
            <person name="Takahashi T."/>
            <person name="Nishimura K."/>
        </authorList>
    </citation>
    <scope>NUCLEOTIDE SEQUENCE</scope>
</reference>
<dbReference type="Pfam" id="PF04195">
    <property type="entry name" value="Transposase_28"/>
    <property type="match status" value="1"/>
</dbReference>
<dbReference type="Proteomes" id="UP001187192">
    <property type="component" value="Unassembled WGS sequence"/>
</dbReference>
<evidence type="ECO:0000256" key="1">
    <source>
        <dbReference type="SAM" id="MobiDB-lite"/>
    </source>
</evidence>
<sequence>MAKIESITKTEHVTLLSHNDIDILRQKFSIPAGVSLRIPSPGDMPSRPRPGEVCLHTLAFDCGLRLPFHPFIRTVLAHFGLAPSQLTPNSWRQMIGSIILWRICSEERDHITLDEFNFCYKFCYIAKTELWFLCPRDGRVLVLDCPKFSSKHWSQRFFFVSGTDWEFSPKEGTPPQALPVPKEWGFPDANKLKEPMLSYNYKSQVYRALKFDESYRSYKNLITPENVQNYLLDDIPVLSSTSLHGEVSLRSDHNIFLESPRPPKAKRRRRIAKMKDDPSTEKLGSIARSKSKKRCNSSTLRTAQAPSNPSPFDRLRGLTIPVVLESSSSESSLQIINKDEKGPSIVSKDDSIFEQTKQLLIPDELKQMEELGYDNTLQKVLAMMLTLRAQSELEFKKKQVSKQEEASALQKAQIAYLDQLETNEFKESNEYENLMGQWFLKGYDAFRSQASQTSSLPPYADWPTLEPVSGCDRKPTQHQIVLSPCYLG</sequence>
<dbReference type="InterPro" id="IPR007321">
    <property type="entry name" value="Transposase_28"/>
</dbReference>